<dbReference type="InterPro" id="IPR013520">
    <property type="entry name" value="Ribonucl_H"/>
</dbReference>
<name>A0A923M850_9BURK</name>
<dbReference type="Pfam" id="PF00929">
    <property type="entry name" value="RNase_T"/>
    <property type="match status" value="1"/>
</dbReference>
<dbReference type="NCBIfam" id="NF003765">
    <property type="entry name" value="PRK05359.1"/>
    <property type="match status" value="1"/>
</dbReference>
<keyword evidence="4 6" id="KW-0269">Exonuclease</keyword>
<dbReference type="PANTHER" id="PTHR11046:SF0">
    <property type="entry name" value="OLIGORIBONUCLEASE, MITOCHONDRIAL"/>
    <property type="match status" value="1"/>
</dbReference>
<keyword evidence="6" id="KW-0963">Cytoplasm</keyword>
<keyword evidence="2 6" id="KW-0540">Nuclease</keyword>
<keyword evidence="9" id="KW-1185">Reference proteome</keyword>
<dbReference type="GO" id="GO:0003676">
    <property type="term" value="F:nucleic acid binding"/>
    <property type="evidence" value="ECO:0007669"/>
    <property type="project" value="InterPro"/>
</dbReference>
<dbReference type="EC" id="3.1.-.-" evidence="6"/>
<evidence type="ECO:0000313" key="9">
    <source>
        <dbReference type="Proteomes" id="UP000596827"/>
    </source>
</evidence>
<dbReference type="EMBL" id="JACORU010000005">
    <property type="protein sequence ID" value="MBC5766032.1"/>
    <property type="molecule type" value="Genomic_DNA"/>
</dbReference>
<keyword evidence="3 6" id="KW-0378">Hydrolase</keyword>
<dbReference type="PANTHER" id="PTHR11046">
    <property type="entry name" value="OLIGORIBONUCLEASE, MITOCHONDRIAL"/>
    <property type="match status" value="1"/>
</dbReference>
<evidence type="ECO:0000259" key="7">
    <source>
        <dbReference type="SMART" id="SM00479"/>
    </source>
</evidence>
<dbReference type="GO" id="GO:0005737">
    <property type="term" value="C:cytoplasm"/>
    <property type="evidence" value="ECO:0007669"/>
    <property type="project" value="UniProtKB-SubCell"/>
</dbReference>
<dbReference type="RefSeq" id="WP_187082493.1">
    <property type="nucleotide sequence ID" value="NZ_JACORU010000005.1"/>
</dbReference>
<dbReference type="InterPro" id="IPR036397">
    <property type="entry name" value="RNaseH_sf"/>
</dbReference>
<comment type="caution">
    <text evidence="8">The sequence shown here is derived from an EMBL/GenBank/DDBJ whole genome shotgun (WGS) entry which is preliminary data.</text>
</comment>
<dbReference type="HAMAP" id="MF_00045">
    <property type="entry name" value="Oligoribonuclease"/>
    <property type="match status" value="1"/>
</dbReference>
<organism evidence="8 9">
    <name type="scientific">Ramlibacter albus</name>
    <dbReference type="NCBI Taxonomy" id="2079448"/>
    <lineage>
        <taxon>Bacteria</taxon>
        <taxon>Pseudomonadati</taxon>
        <taxon>Pseudomonadota</taxon>
        <taxon>Betaproteobacteria</taxon>
        <taxon>Burkholderiales</taxon>
        <taxon>Comamonadaceae</taxon>
        <taxon>Ramlibacter</taxon>
    </lineage>
</organism>
<dbReference type="Gene3D" id="3.30.420.10">
    <property type="entry name" value="Ribonuclease H-like superfamily/Ribonuclease H"/>
    <property type="match status" value="1"/>
</dbReference>
<protein>
    <recommendedName>
        <fullName evidence="5 6">Oligoribonuclease</fullName>
        <ecNumber evidence="6">3.1.-.-</ecNumber>
    </recommendedName>
</protein>
<comment type="subcellular location">
    <subcellularLocation>
        <location evidence="6">Cytoplasm</location>
    </subcellularLocation>
</comment>
<dbReference type="InterPro" id="IPR012337">
    <property type="entry name" value="RNaseH-like_sf"/>
</dbReference>
<dbReference type="FunFam" id="3.30.420.10:FF:000003">
    <property type="entry name" value="Oligoribonuclease"/>
    <property type="match status" value="1"/>
</dbReference>
<feature type="domain" description="Exonuclease" evidence="7">
    <location>
        <begin position="11"/>
        <end position="184"/>
    </location>
</feature>
<evidence type="ECO:0000256" key="1">
    <source>
        <dbReference type="ARBA" id="ARBA00009921"/>
    </source>
</evidence>
<dbReference type="SMART" id="SM00479">
    <property type="entry name" value="EXOIII"/>
    <property type="match status" value="1"/>
</dbReference>
<comment type="similarity">
    <text evidence="1 6">Belongs to the oligoribonuclease family.</text>
</comment>
<gene>
    <name evidence="6 8" type="primary">orn</name>
    <name evidence="8" type="ORF">H8R02_16310</name>
</gene>
<proteinExistence type="inferred from homology"/>
<evidence type="ECO:0000313" key="8">
    <source>
        <dbReference type="EMBL" id="MBC5766032.1"/>
    </source>
</evidence>
<evidence type="ECO:0000256" key="3">
    <source>
        <dbReference type="ARBA" id="ARBA00022801"/>
    </source>
</evidence>
<dbReference type="CDD" id="cd06135">
    <property type="entry name" value="Orn"/>
    <property type="match status" value="1"/>
</dbReference>
<dbReference type="AlphaFoldDB" id="A0A923M850"/>
<dbReference type="SUPFAM" id="SSF53098">
    <property type="entry name" value="Ribonuclease H-like"/>
    <property type="match status" value="1"/>
</dbReference>
<dbReference type="Proteomes" id="UP000596827">
    <property type="component" value="Unassembled WGS sequence"/>
</dbReference>
<evidence type="ECO:0000256" key="6">
    <source>
        <dbReference type="HAMAP-Rule" id="MF_00045"/>
    </source>
</evidence>
<dbReference type="GO" id="GO:0006259">
    <property type="term" value="P:DNA metabolic process"/>
    <property type="evidence" value="ECO:0007669"/>
    <property type="project" value="UniProtKB-ARBA"/>
</dbReference>
<dbReference type="GO" id="GO:0000175">
    <property type="term" value="F:3'-5'-RNA exonuclease activity"/>
    <property type="evidence" value="ECO:0007669"/>
    <property type="project" value="InterPro"/>
</dbReference>
<feature type="active site" evidence="6">
    <location>
        <position position="133"/>
    </location>
</feature>
<evidence type="ECO:0000256" key="2">
    <source>
        <dbReference type="ARBA" id="ARBA00022722"/>
    </source>
</evidence>
<accession>A0A923M850</accession>
<evidence type="ECO:0000256" key="5">
    <source>
        <dbReference type="ARBA" id="ARBA00070964"/>
    </source>
</evidence>
<dbReference type="InterPro" id="IPR022894">
    <property type="entry name" value="Oligoribonuclease"/>
</dbReference>
<reference evidence="8" key="1">
    <citation type="submission" date="2020-08" db="EMBL/GenBank/DDBJ databases">
        <title>Ramlibacter sp. GTP1 16S ribosomal RNA gene genome sequencing and assembly.</title>
        <authorList>
            <person name="Kang M."/>
        </authorList>
    </citation>
    <scope>NUCLEOTIDE SEQUENCE</scope>
    <source>
        <strain evidence="8">GTP1</strain>
    </source>
</reference>
<sequence>MPETLSKNDQNLVWLDCEMTGLDPEVDRLLEIAVIVTGPNLEPRVEGPVFVIHQSDAQLDKMDSWNKGTHGKSGLIDKVKASTTTEAEAEQALIEFISKYVSKNQSPMCGNSIGQDRRFLVKYMPKLEQYFHYRNIDVSTLKELAKRWKPDACNSFKKRQLHTALADVHESIDELAHYREQFLKL</sequence>
<comment type="function">
    <text evidence="6">3'-to-5' exoribonuclease specific for small oligoribonucleotides.</text>
</comment>
<evidence type="ECO:0000256" key="4">
    <source>
        <dbReference type="ARBA" id="ARBA00022839"/>
    </source>
</evidence>